<dbReference type="SUPFAM" id="SSF56935">
    <property type="entry name" value="Porins"/>
    <property type="match status" value="1"/>
</dbReference>
<feature type="domain" description="TonB-dependent receptor plug" evidence="2">
    <location>
        <begin position="236"/>
        <end position="341"/>
    </location>
</feature>
<dbReference type="NCBIfam" id="TIGR04056">
    <property type="entry name" value="OMP_RagA_SusC"/>
    <property type="match status" value="1"/>
</dbReference>
<proteinExistence type="inferred from homology"/>
<keyword evidence="1" id="KW-1134">Transmembrane beta strand</keyword>
<dbReference type="InterPro" id="IPR023997">
    <property type="entry name" value="TonB-dep_OMP_SusC/RagA_CS"/>
</dbReference>
<dbReference type="InterPro" id="IPR023996">
    <property type="entry name" value="TonB-dep_OMP_SusC/RagA"/>
</dbReference>
<organism evidence="3 4">
    <name type="scientific">Paradesertivirga mongoliensis</name>
    <dbReference type="NCBI Taxonomy" id="2100740"/>
    <lineage>
        <taxon>Bacteria</taxon>
        <taxon>Pseudomonadati</taxon>
        <taxon>Bacteroidota</taxon>
        <taxon>Sphingobacteriia</taxon>
        <taxon>Sphingobacteriales</taxon>
        <taxon>Sphingobacteriaceae</taxon>
        <taxon>Paradesertivirga</taxon>
    </lineage>
</organism>
<comment type="caution">
    <text evidence="3">The sequence shown here is derived from an EMBL/GenBank/DDBJ whole genome shotgun (WGS) entry which is preliminary data.</text>
</comment>
<dbReference type="Pfam" id="PF13715">
    <property type="entry name" value="CarbopepD_reg_2"/>
    <property type="match status" value="1"/>
</dbReference>
<comment type="similarity">
    <text evidence="1">Belongs to the TonB-dependent receptor family.</text>
</comment>
<dbReference type="Gene3D" id="2.60.40.1120">
    <property type="entry name" value="Carboxypeptidase-like, regulatory domain"/>
    <property type="match status" value="1"/>
</dbReference>
<protein>
    <submittedName>
        <fullName evidence="3">TonB-dependent receptor</fullName>
    </submittedName>
</protein>
<keyword evidence="1" id="KW-0813">Transport</keyword>
<keyword evidence="1" id="KW-0472">Membrane</keyword>
<dbReference type="SUPFAM" id="SSF49464">
    <property type="entry name" value="Carboxypeptidase regulatory domain-like"/>
    <property type="match status" value="1"/>
</dbReference>
<dbReference type="InterPro" id="IPR037066">
    <property type="entry name" value="Plug_dom_sf"/>
</dbReference>
<keyword evidence="1" id="KW-0998">Cell outer membrane</keyword>
<name>A0ABW4ZKM6_9SPHI</name>
<dbReference type="EMBL" id="JBHUHZ010000001">
    <property type="protein sequence ID" value="MFD2162106.1"/>
    <property type="molecule type" value="Genomic_DNA"/>
</dbReference>
<dbReference type="PROSITE" id="PS52016">
    <property type="entry name" value="TONB_DEPENDENT_REC_3"/>
    <property type="match status" value="1"/>
</dbReference>
<dbReference type="InterPro" id="IPR008969">
    <property type="entry name" value="CarboxyPept-like_regulatory"/>
</dbReference>
<evidence type="ECO:0000313" key="4">
    <source>
        <dbReference type="Proteomes" id="UP001597387"/>
    </source>
</evidence>
<dbReference type="Gene3D" id="3.55.50.30">
    <property type="match status" value="1"/>
</dbReference>
<sequence length="1196" mass="132112">MNFYLQLSNDLRYIMRITLSQLIIFFVLTGVSYAGETSAQGILNNPVDLGQTTTTLNQVLRKIEKAAQVKFVYSKDRINADQMVSVSADKQKLSVLLNDLLQSRGISYEVVNRQIVLSPLKSSVATAGDETPAMGQERADVVVTGRVTDPSGEPLIGVTVKLKGSTAGSATNVTGNYSITIPDGTSNPILVFSYLGFTTQEIAVNGRTSINVQLVEDVKTLQEVVVVGYGTQRRGDVSQAIASVDMQNLREVPVTNVTQALQGRIPGLVATPNNFRPGAESTIRLRGSRSLTAGNNPLYVVDGIPINYSIDDINPLDIESIDVLKDAAATAIYGSRGANGVIQVTTKRGKAGKLSIDYSGNTSTDNIVRELEVYDGAEFAQFRRDAFIGTTASGVSGQYVAPGNSRRYYPDPAADYAIFSSNDNMLWDNVKNAYEWIDLDITSTPKRFVAKTRPTTQEERDVMAGLGYPVLNEIALYDPSKITTYDWGNDALRTGITQNHNISVSGGSDKFSSSFGGGFFKQTGIVKSQDFTRFTLSNNSNFRPKEFLNFGMSVNYSNSLRNNGTDLYGAALGQFPLAHPYDSDGKIILNPGSDDQVFNPLNDPNTIIDEYRVNRLLANVFAQATIVKGLSYRIAFGADYNNERRGRFTGALSSVQRGAAANANYDTRLGFVWTLQNQLNYMTTFAQKHELTFTAVQELRKRRDEISNSGATGLTYESQKWYALQNNSSGTFNVSGNYLQDQLASHLGRINYSYDNKYILSAALRHDAASVLSPENNSQLFPSASVAWRLDRESFIQDIEAIDQLKLRIGFGAVGNSGIDPYRTAGVLDRPAYYNFGDNVAIGYTPLMLRSDVTWERTNTSNVGVDFGFLKGKISGAIDVYESNTNNIQSKELPAAGGIQFALVNLGNVRNRGLEIALSTINIDKSSKKGGFRWASDFTFATNKEEITELNERGSDQIAQQWFYGRPIRTYWDYKSEGIFQNADTLSGGILKEHFWKNPANKSSDLFKPGRIRVADINNDGNITDADRIHLGSPNPKWTGSINNTFSYKGFDLSSFVYISQGSLVRDFRPGLVGRYPGPKVNYWTPTNPSNEYQQPSRLSDIPTYWQSLSFRDGSFVRVRNIMLAYHVPASFIERLKLNHITVSVNAVNPFLFSKFKRYDPESVPYNSTWPQNSTNSPSPTSFSSRSFVFGVRMGL</sequence>
<dbReference type="RefSeq" id="WP_255897836.1">
    <property type="nucleotide sequence ID" value="NZ_JAFMZO010000001.1"/>
</dbReference>
<dbReference type="InterPro" id="IPR039426">
    <property type="entry name" value="TonB-dep_rcpt-like"/>
</dbReference>
<dbReference type="Proteomes" id="UP001597387">
    <property type="component" value="Unassembled WGS sequence"/>
</dbReference>
<evidence type="ECO:0000313" key="3">
    <source>
        <dbReference type="EMBL" id="MFD2162106.1"/>
    </source>
</evidence>
<keyword evidence="1" id="KW-0812">Transmembrane</keyword>
<reference evidence="4" key="1">
    <citation type="journal article" date="2019" name="Int. J. Syst. Evol. Microbiol.">
        <title>The Global Catalogue of Microorganisms (GCM) 10K type strain sequencing project: providing services to taxonomists for standard genome sequencing and annotation.</title>
        <authorList>
            <consortium name="The Broad Institute Genomics Platform"/>
            <consortium name="The Broad Institute Genome Sequencing Center for Infectious Disease"/>
            <person name="Wu L."/>
            <person name="Ma J."/>
        </authorList>
    </citation>
    <scope>NUCLEOTIDE SEQUENCE [LARGE SCALE GENOMIC DNA]</scope>
    <source>
        <strain evidence="4">KCTC 42217</strain>
    </source>
</reference>
<gene>
    <name evidence="3" type="ORF">ACFSJU_06855</name>
</gene>
<dbReference type="Pfam" id="PF07715">
    <property type="entry name" value="Plug"/>
    <property type="match status" value="1"/>
</dbReference>
<evidence type="ECO:0000256" key="1">
    <source>
        <dbReference type="PROSITE-ProRule" id="PRU01360"/>
    </source>
</evidence>
<evidence type="ECO:0000259" key="2">
    <source>
        <dbReference type="Pfam" id="PF07715"/>
    </source>
</evidence>
<keyword evidence="4" id="KW-1185">Reference proteome</keyword>
<accession>A0ABW4ZKM6</accession>
<dbReference type="InterPro" id="IPR012910">
    <property type="entry name" value="Plug_dom"/>
</dbReference>
<dbReference type="NCBIfam" id="TIGR04057">
    <property type="entry name" value="SusC_RagA_signa"/>
    <property type="match status" value="1"/>
</dbReference>
<keyword evidence="3" id="KW-0675">Receptor</keyword>
<comment type="subcellular location">
    <subcellularLocation>
        <location evidence="1">Cell outer membrane</location>
        <topology evidence="1">Multi-pass membrane protein</topology>
    </subcellularLocation>
</comment>
<dbReference type="Gene3D" id="2.170.130.10">
    <property type="entry name" value="TonB-dependent receptor, plug domain"/>
    <property type="match status" value="1"/>
</dbReference>